<sequence length="203" mass="21880">MNQDQQKETDIQSLLSAPFVAAAKASSEMAKKQASFLIENSFDVEGDKYKPKMITMAITKNVLVEGEMKSIVSHFELPLLTLLPVNTLAVTDINLKFDLEILTAINHSNDDGDKHVTLHGGLTYHAKNENSKPAGKNAFNSNSKANLSVEMNGGTVPLPMGFTTILDLYTKNISLSGTGTASSADSNTASSSTTEREKPTENE</sequence>
<name>A0ABQ5MGY3_9FLAO</name>
<accession>A0ABQ5MGY3</accession>
<proteinExistence type="predicted"/>
<feature type="compositionally biased region" description="Basic and acidic residues" evidence="1">
    <location>
        <begin position="194"/>
        <end position="203"/>
    </location>
</feature>
<evidence type="ECO:0000256" key="1">
    <source>
        <dbReference type="SAM" id="MobiDB-lite"/>
    </source>
</evidence>
<keyword evidence="3" id="KW-1185">Reference proteome</keyword>
<gene>
    <name evidence="2" type="ORF">Y10_09340</name>
</gene>
<dbReference type="RefSeq" id="WP_281764200.1">
    <property type="nucleotide sequence ID" value="NZ_BRVO01000001.1"/>
</dbReference>
<protein>
    <recommendedName>
        <fullName evidence="4">DUF2589 domain-containing protein</fullName>
    </recommendedName>
</protein>
<dbReference type="EMBL" id="BRVO01000001">
    <property type="protein sequence ID" value="GLB48566.1"/>
    <property type="molecule type" value="Genomic_DNA"/>
</dbReference>
<dbReference type="Proteomes" id="UP001143543">
    <property type="component" value="Unassembled WGS sequence"/>
</dbReference>
<organism evidence="2 3">
    <name type="scientific">Neptunitalea lumnitzerae</name>
    <dbReference type="NCBI Taxonomy" id="2965509"/>
    <lineage>
        <taxon>Bacteria</taxon>
        <taxon>Pseudomonadati</taxon>
        <taxon>Bacteroidota</taxon>
        <taxon>Flavobacteriia</taxon>
        <taxon>Flavobacteriales</taxon>
        <taxon>Flavobacteriaceae</taxon>
        <taxon>Neptunitalea</taxon>
    </lineage>
</organism>
<evidence type="ECO:0000313" key="3">
    <source>
        <dbReference type="Proteomes" id="UP001143543"/>
    </source>
</evidence>
<dbReference type="InterPro" id="IPR024510">
    <property type="entry name" value="DUF2589"/>
</dbReference>
<evidence type="ECO:0008006" key="4">
    <source>
        <dbReference type="Google" id="ProtNLM"/>
    </source>
</evidence>
<evidence type="ECO:0000313" key="2">
    <source>
        <dbReference type="EMBL" id="GLB48566.1"/>
    </source>
</evidence>
<feature type="compositionally biased region" description="Low complexity" evidence="1">
    <location>
        <begin position="177"/>
        <end position="193"/>
    </location>
</feature>
<comment type="caution">
    <text evidence="2">The sequence shown here is derived from an EMBL/GenBank/DDBJ whole genome shotgun (WGS) entry which is preliminary data.</text>
</comment>
<reference evidence="2" key="1">
    <citation type="submission" date="2022-07" db="EMBL/GenBank/DDBJ databases">
        <title>Taxonomy of Novel Oxalotrophic and Methylotrophic Bacteria.</title>
        <authorList>
            <person name="Sahin N."/>
            <person name="Tani A."/>
        </authorList>
    </citation>
    <scope>NUCLEOTIDE SEQUENCE</scope>
    <source>
        <strain evidence="2">Y10</strain>
    </source>
</reference>
<feature type="region of interest" description="Disordered" evidence="1">
    <location>
        <begin position="177"/>
        <end position="203"/>
    </location>
</feature>
<dbReference type="Pfam" id="PF11655">
    <property type="entry name" value="DUF2589"/>
    <property type="match status" value="1"/>
</dbReference>